<sequence>MSPPQLEFPSTGPSIFSLIAKSPPEINTQIFSHLTNSDLKILRLTNTYLANLVGPHIRFKRAYISANARDIEVFRAVAEHETFRHREMESGYEERHYYEDLLSEDETPPPGVPFWFFRACQENVEYLDYRRGKDVRTIPQHVETAQQLASALSPLEAYKYYQGLLEQRDKVLAASSDMAAFEWAIENDKFPNLQRITLTPAAHGILFKPLYQTPLIRSFPYGFNYPLPRGWPTPNDGSRIGCENWENGAIKNKWRGNRAVTPRSLQTAAYQSSGTD</sequence>
<keyword evidence="2" id="KW-1185">Reference proteome</keyword>
<evidence type="ECO:0000313" key="2">
    <source>
        <dbReference type="Proteomes" id="UP000805649"/>
    </source>
</evidence>
<dbReference type="EMBL" id="VUJX02000011">
    <property type="protein sequence ID" value="KAL0930333.1"/>
    <property type="molecule type" value="Genomic_DNA"/>
</dbReference>
<accession>A0ACC3YEN5</accession>
<gene>
    <name evidence="1" type="ORF">CTRU02_214408</name>
</gene>
<reference evidence="1 2" key="1">
    <citation type="journal article" date="2020" name="Phytopathology">
        <title>Genome Sequence Resources of Colletotrichum truncatum, C. plurivorum, C. musicola, and C. sojae: Four Species Pathogenic to Soybean (Glycine max).</title>
        <authorList>
            <person name="Rogerio F."/>
            <person name="Boufleur T.R."/>
            <person name="Ciampi-Guillardi M."/>
            <person name="Sukno S.A."/>
            <person name="Thon M.R."/>
            <person name="Massola Junior N.S."/>
            <person name="Baroncelli R."/>
        </authorList>
    </citation>
    <scope>NUCLEOTIDE SEQUENCE [LARGE SCALE GENOMIC DNA]</scope>
    <source>
        <strain evidence="1 2">CMES1059</strain>
    </source>
</reference>
<evidence type="ECO:0000313" key="1">
    <source>
        <dbReference type="EMBL" id="KAL0930333.1"/>
    </source>
</evidence>
<organism evidence="1 2">
    <name type="scientific">Colletotrichum truncatum</name>
    <name type="common">Anthracnose fungus</name>
    <name type="synonym">Colletotrichum capsici</name>
    <dbReference type="NCBI Taxonomy" id="5467"/>
    <lineage>
        <taxon>Eukaryota</taxon>
        <taxon>Fungi</taxon>
        <taxon>Dikarya</taxon>
        <taxon>Ascomycota</taxon>
        <taxon>Pezizomycotina</taxon>
        <taxon>Sordariomycetes</taxon>
        <taxon>Hypocreomycetidae</taxon>
        <taxon>Glomerellales</taxon>
        <taxon>Glomerellaceae</taxon>
        <taxon>Colletotrichum</taxon>
        <taxon>Colletotrichum truncatum species complex</taxon>
    </lineage>
</organism>
<protein>
    <submittedName>
        <fullName evidence="1">Uncharacterized protein</fullName>
    </submittedName>
</protein>
<dbReference type="Proteomes" id="UP000805649">
    <property type="component" value="Unassembled WGS sequence"/>
</dbReference>
<proteinExistence type="predicted"/>
<name>A0ACC3YEN5_COLTU</name>
<comment type="caution">
    <text evidence="1">The sequence shown here is derived from an EMBL/GenBank/DDBJ whole genome shotgun (WGS) entry which is preliminary data.</text>
</comment>